<dbReference type="KEGG" id="ccp:CHC_T00003994001"/>
<dbReference type="RefSeq" id="XP_005715309.1">
    <property type="nucleotide sequence ID" value="XM_005715252.1"/>
</dbReference>
<name>R7QDK3_CHOCR</name>
<protein>
    <submittedName>
        <fullName evidence="1">Uncharacterized protein</fullName>
    </submittedName>
</protein>
<evidence type="ECO:0000313" key="2">
    <source>
        <dbReference type="Proteomes" id="UP000012073"/>
    </source>
</evidence>
<gene>
    <name evidence="1" type="ORF">CHC_T00003994001</name>
</gene>
<reference evidence="2" key="1">
    <citation type="journal article" date="2013" name="Proc. Natl. Acad. Sci. U.S.A.">
        <title>Genome structure and metabolic features in the red seaweed Chondrus crispus shed light on evolution of the Archaeplastida.</title>
        <authorList>
            <person name="Collen J."/>
            <person name="Porcel B."/>
            <person name="Carre W."/>
            <person name="Ball S.G."/>
            <person name="Chaparro C."/>
            <person name="Tonon T."/>
            <person name="Barbeyron T."/>
            <person name="Michel G."/>
            <person name="Noel B."/>
            <person name="Valentin K."/>
            <person name="Elias M."/>
            <person name="Artiguenave F."/>
            <person name="Arun A."/>
            <person name="Aury J.M."/>
            <person name="Barbosa-Neto J.F."/>
            <person name="Bothwell J.H."/>
            <person name="Bouget F.Y."/>
            <person name="Brillet L."/>
            <person name="Cabello-Hurtado F."/>
            <person name="Capella-Gutierrez S."/>
            <person name="Charrier B."/>
            <person name="Cladiere L."/>
            <person name="Cock J.M."/>
            <person name="Coelho S.M."/>
            <person name="Colleoni C."/>
            <person name="Czjzek M."/>
            <person name="Da Silva C."/>
            <person name="Delage L."/>
            <person name="Denoeud F."/>
            <person name="Deschamps P."/>
            <person name="Dittami S.M."/>
            <person name="Gabaldon T."/>
            <person name="Gachon C.M."/>
            <person name="Groisillier A."/>
            <person name="Herve C."/>
            <person name="Jabbari K."/>
            <person name="Katinka M."/>
            <person name="Kloareg B."/>
            <person name="Kowalczyk N."/>
            <person name="Labadie K."/>
            <person name="Leblanc C."/>
            <person name="Lopez P.J."/>
            <person name="McLachlan D.H."/>
            <person name="Meslet-Cladiere L."/>
            <person name="Moustafa A."/>
            <person name="Nehr Z."/>
            <person name="Nyvall Collen P."/>
            <person name="Panaud O."/>
            <person name="Partensky F."/>
            <person name="Poulain J."/>
            <person name="Rensing S.A."/>
            <person name="Rousvoal S."/>
            <person name="Samson G."/>
            <person name="Symeonidi A."/>
            <person name="Weissenbach J."/>
            <person name="Zambounis A."/>
            <person name="Wincker P."/>
            <person name="Boyen C."/>
        </authorList>
    </citation>
    <scope>NUCLEOTIDE SEQUENCE [LARGE SCALE GENOMIC DNA]</scope>
    <source>
        <strain evidence="2">cv. Stackhouse</strain>
    </source>
</reference>
<dbReference type="EMBL" id="HG001732">
    <property type="protein sequence ID" value="CDF35490.1"/>
    <property type="molecule type" value="Genomic_DNA"/>
</dbReference>
<sequence length="51" mass="5650">MSTLCSGRRSRPVSLCVLRCSFRLATYSLLAYVVSPRCSLPASVAHISNRY</sequence>
<dbReference type="GeneID" id="17323016"/>
<dbReference type="Gramene" id="CDF35490">
    <property type="protein sequence ID" value="CDF35490"/>
    <property type="gene ID" value="CHC_T00003994001"/>
</dbReference>
<accession>R7QDK3</accession>
<organism evidence="1 2">
    <name type="scientific">Chondrus crispus</name>
    <name type="common">Carrageen Irish moss</name>
    <name type="synonym">Polymorpha crispa</name>
    <dbReference type="NCBI Taxonomy" id="2769"/>
    <lineage>
        <taxon>Eukaryota</taxon>
        <taxon>Rhodophyta</taxon>
        <taxon>Florideophyceae</taxon>
        <taxon>Rhodymeniophycidae</taxon>
        <taxon>Gigartinales</taxon>
        <taxon>Gigartinaceae</taxon>
        <taxon>Chondrus</taxon>
    </lineage>
</organism>
<evidence type="ECO:0000313" key="1">
    <source>
        <dbReference type="EMBL" id="CDF35490.1"/>
    </source>
</evidence>
<proteinExistence type="predicted"/>
<dbReference type="AlphaFoldDB" id="R7QDK3"/>
<dbReference type="Proteomes" id="UP000012073">
    <property type="component" value="Unassembled WGS sequence"/>
</dbReference>
<keyword evidence="2" id="KW-1185">Reference proteome</keyword>